<dbReference type="InterPro" id="IPR036365">
    <property type="entry name" value="PGBD-like_sf"/>
</dbReference>
<sequence>MFLLNNYYHNNTDLIINIPGIPAEFVTIPEYITVHLDRPDEVAENITVPFIDYIKNVASSELYPTWPENALRANIHAIVSVALNRYILEWYRSRGYEFDITNSTQFDQAFVKGRGIYESIDRIVNEIFNDYVIRDGQVIPLFTTFCDGRLTSCNGLFQWGSVDLAEQGYTPMDILKYYFGDDISLVENAPVGGVGLAYPGEPLMPGDSSIIILRQQLGLNRIAMNFPAIPQIAPTNGYYGESTENTVREFQRIFNLPVTGIIDKATFYKIRQIYAAVSKLSELVVEGSIYEQIIEISKDAFLKGDIRPGVDLLQYLLSVMSVFYQSVPSVAITGIFDEQTRVAVIEFQKVMGLPATGIADKDTLNLLIRAALGIFSTLPPKEVYIPYLRFPGLPYRKGEGRESPGILIAQEMLSYISLAIPSISYISEDGIFGEETERAVIAFQQMFGLEATGVIDEATWNELSRVYMQQRYGELQPTL</sequence>
<dbReference type="Gene3D" id="1.10.101.10">
    <property type="entry name" value="PGBD-like superfamily/PGBD"/>
    <property type="match status" value="3"/>
</dbReference>
<protein>
    <submittedName>
        <fullName evidence="2">Peptidoglycan hydrolase-like protein with peptidoglycan-binding domain</fullName>
    </submittedName>
</protein>
<keyword evidence="3" id="KW-1185">Reference proteome</keyword>
<feature type="domain" description="Peptidoglycan binding-like" evidence="1">
    <location>
        <begin position="309"/>
        <end position="367"/>
    </location>
</feature>
<evidence type="ECO:0000313" key="2">
    <source>
        <dbReference type="EMBL" id="TWH81515.1"/>
    </source>
</evidence>
<dbReference type="Proteomes" id="UP000315343">
    <property type="component" value="Unassembled WGS sequence"/>
</dbReference>
<feature type="domain" description="Peptidoglycan binding-like" evidence="1">
    <location>
        <begin position="234"/>
        <end position="269"/>
    </location>
</feature>
<dbReference type="EMBL" id="VLKH01000003">
    <property type="protein sequence ID" value="TWH81515.1"/>
    <property type="molecule type" value="Genomic_DNA"/>
</dbReference>
<organism evidence="2 3">
    <name type="scientific">Sedimentibacter saalensis</name>
    <dbReference type="NCBI Taxonomy" id="130788"/>
    <lineage>
        <taxon>Bacteria</taxon>
        <taxon>Bacillati</taxon>
        <taxon>Bacillota</taxon>
        <taxon>Tissierellia</taxon>
        <taxon>Sedimentibacter</taxon>
    </lineage>
</organism>
<evidence type="ECO:0000313" key="3">
    <source>
        <dbReference type="Proteomes" id="UP000315343"/>
    </source>
</evidence>
<dbReference type="SUPFAM" id="SSF47090">
    <property type="entry name" value="PGBD-like"/>
    <property type="match status" value="3"/>
</dbReference>
<feature type="domain" description="Peptidoglycan binding-like" evidence="1">
    <location>
        <begin position="405"/>
        <end position="463"/>
    </location>
</feature>
<dbReference type="Pfam" id="PF01471">
    <property type="entry name" value="PG_binding_1"/>
    <property type="match status" value="3"/>
</dbReference>
<name>A0A562JFA1_9FIRM</name>
<reference evidence="2 3" key="1">
    <citation type="submission" date="2019-07" db="EMBL/GenBank/DDBJ databases">
        <title>Genomic Encyclopedia of Type Strains, Phase I: the one thousand microbial genomes (KMG-I) project.</title>
        <authorList>
            <person name="Kyrpides N."/>
        </authorList>
    </citation>
    <scope>NUCLEOTIDE SEQUENCE [LARGE SCALE GENOMIC DNA]</scope>
    <source>
        <strain evidence="2 3">DSM 13558</strain>
    </source>
</reference>
<comment type="caution">
    <text evidence="2">The sequence shown here is derived from an EMBL/GenBank/DDBJ whole genome shotgun (WGS) entry which is preliminary data.</text>
</comment>
<dbReference type="RefSeq" id="WP_145081416.1">
    <property type="nucleotide sequence ID" value="NZ_JBCFAR010000005.1"/>
</dbReference>
<dbReference type="OrthoDB" id="9811296at2"/>
<dbReference type="InterPro" id="IPR002477">
    <property type="entry name" value="Peptidoglycan-bd-like"/>
</dbReference>
<accession>A0A562JFA1</accession>
<dbReference type="GO" id="GO:0016787">
    <property type="term" value="F:hydrolase activity"/>
    <property type="evidence" value="ECO:0007669"/>
    <property type="project" value="UniProtKB-KW"/>
</dbReference>
<evidence type="ECO:0000259" key="1">
    <source>
        <dbReference type="Pfam" id="PF01471"/>
    </source>
</evidence>
<dbReference type="InterPro" id="IPR036366">
    <property type="entry name" value="PGBDSf"/>
</dbReference>
<keyword evidence="2" id="KW-0378">Hydrolase</keyword>
<dbReference type="AlphaFoldDB" id="A0A562JFA1"/>
<proteinExistence type="predicted"/>
<gene>
    <name evidence="2" type="ORF">LY60_01266</name>
</gene>